<dbReference type="Pfam" id="PF03819">
    <property type="entry name" value="MazG"/>
    <property type="match status" value="1"/>
</dbReference>
<organism evidence="3 4">
    <name type="scientific">Afipia massiliensis</name>
    <dbReference type="NCBI Taxonomy" id="211460"/>
    <lineage>
        <taxon>Bacteria</taxon>
        <taxon>Pseudomonadati</taxon>
        <taxon>Pseudomonadota</taxon>
        <taxon>Alphaproteobacteria</taxon>
        <taxon>Hyphomicrobiales</taxon>
        <taxon>Nitrobacteraceae</taxon>
        <taxon>Afipia</taxon>
    </lineage>
</organism>
<accession>A0A840N0N2</accession>
<evidence type="ECO:0000313" key="4">
    <source>
        <dbReference type="Proteomes" id="UP000521227"/>
    </source>
</evidence>
<dbReference type="Proteomes" id="UP000521227">
    <property type="component" value="Unassembled WGS sequence"/>
</dbReference>
<dbReference type="InterPro" id="IPR004518">
    <property type="entry name" value="MazG-like_dom"/>
</dbReference>
<dbReference type="Gene3D" id="1.10.287.1080">
    <property type="entry name" value="MazG-like"/>
    <property type="match status" value="1"/>
</dbReference>
<evidence type="ECO:0000313" key="3">
    <source>
        <dbReference type="EMBL" id="MBB5053653.1"/>
    </source>
</evidence>
<keyword evidence="3" id="KW-0378">Hydrolase</keyword>
<dbReference type="Pfam" id="PF18722">
    <property type="entry name" value="MazG_C"/>
    <property type="match status" value="1"/>
</dbReference>
<evidence type="ECO:0000259" key="2">
    <source>
        <dbReference type="Pfam" id="PF18722"/>
    </source>
</evidence>
<proteinExistence type="predicted"/>
<reference evidence="3 4" key="1">
    <citation type="submission" date="2020-08" db="EMBL/GenBank/DDBJ databases">
        <title>Genomic Encyclopedia of Type Strains, Phase IV (KMG-IV): sequencing the most valuable type-strain genomes for metagenomic binning, comparative biology and taxonomic classification.</title>
        <authorList>
            <person name="Goeker M."/>
        </authorList>
    </citation>
    <scope>NUCLEOTIDE SEQUENCE [LARGE SCALE GENOMIC DNA]</scope>
    <source>
        <strain evidence="3 4">DSM 17498</strain>
    </source>
</reference>
<sequence length="560" mass="62486">MQVAHYQQFVRHTNQFITKPRDEALSIAMYGLVGEIGQLVAAVKKKVLGEGGETNWDQPNDEIREELGDAFWYLFAAAQLANDGPFDVLTGDIENLRAEIGGTDERARTIAAALDPQARTDFMKEAVRFPESPDFLFDDYQKLAFKTARTDGKVLIEVCQAVLWQLGAELLRPSLPAIEIDLNQNVADRPTNVVLGEIAWHLSAMASLYHLSLDNVIAFNCTKVSFRSERGTPTVLHDEARDPKEQFPRCFDVSFVRVGPGQSRMYFGGRPLGDDLTDNFYDDDGYRFHDVIHLAFIAHLGWSPVIRGLMKRKRKSGNNRVDEVEDGGRAKVVEELVIKAIHSEGDRQARASGRCIVGQPTRLFPRRSLINFRLLKTLRMYVEGLEVWHNTYWEWEDAIFAGCEMFHQLCQEMQGTVHVDLANRRLTFEPIVSPNVQGITVGLGMGAAVLAPSDCEVKKMLSTQERAATAQSRLAYVLAAKRALLGALGLEAASEAYWSQIEVRLDDMNTLYVKARDKALDRAWALRAVDYKAAFIESAGSVLCTATAIADVADVADISK</sequence>
<comment type="caution">
    <text evidence="3">The sequence shown here is derived from an EMBL/GenBank/DDBJ whole genome shotgun (WGS) entry which is preliminary data.</text>
</comment>
<gene>
    <name evidence="3" type="ORF">HNQ36_003653</name>
</gene>
<dbReference type="AlphaFoldDB" id="A0A840N0N2"/>
<evidence type="ECO:0000259" key="1">
    <source>
        <dbReference type="Pfam" id="PF03819"/>
    </source>
</evidence>
<dbReference type="GO" id="GO:0016787">
    <property type="term" value="F:hydrolase activity"/>
    <property type="evidence" value="ECO:0007669"/>
    <property type="project" value="UniProtKB-KW"/>
</dbReference>
<protein>
    <submittedName>
        <fullName evidence="3">NTP pyrophosphatase (Non-canonical NTP hydrolase)</fullName>
    </submittedName>
</protein>
<dbReference type="SUPFAM" id="SSF101386">
    <property type="entry name" value="all-alpha NTP pyrophosphatases"/>
    <property type="match status" value="1"/>
</dbReference>
<name>A0A840N0N2_9BRAD</name>
<feature type="domain" description="MazG C-terminal" evidence="2">
    <location>
        <begin position="235"/>
        <end position="430"/>
    </location>
</feature>
<dbReference type="EMBL" id="JACHIJ010000005">
    <property type="protein sequence ID" value="MBB5053653.1"/>
    <property type="molecule type" value="Genomic_DNA"/>
</dbReference>
<dbReference type="InterPro" id="IPR041407">
    <property type="entry name" value="MazG_C"/>
</dbReference>
<feature type="domain" description="NTP pyrophosphohydrolase MazG-like" evidence="1">
    <location>
        <begin position="29"/>
        <end position="87"/>
    </location>
</feature>